<dbReference type="GO" id="GO:0003729">
    <property type="term" value="F:mRNA binding"/>
    <property type="evidence" value="ECO:0007669"/>
    <property type="project" value="TreeGrafter"/>
</dbReference>
<comment type="similarity">
    <text evidence="1">Belongs to the API5 family.</text>
</comment>
<dbReference type="InterPro" id="IPR008383">
    <property type="entry name" value="API5"/>
</dbReference>
<dbReference type="EMBL" id="QPKB01000013">
    <property type="protein sequence ID" value="RWR97486.1"/>
    <property type="molecule type" value="Genomic_DNA"/>
</dbReference>
<dbReference type="Proteomes" id="UP000283530">
    <property type="component" value="Unassembled WGS sequence"/>
</dbReference>
<dbReference type="AlphaFoldDB" id="A0A443Q395"/>
<comment type="caution">
    <text evidence="3">The sequence shown here is derived from an EMBL/GenBank/DDBJ whole genome shotgun (WGS) entry which is preliminary data.</text>
</comment>
<dbReference type="GO" id="GO:0005634">
    <property type="term" value="C:nucleus"/>
    <property type="evidence" value="ECO:0007669"/>
    <property type="project" value="TreeGrafter"/>
</dbReference>
<keyword evidence="4" id="KW-1185">Reference proteome</keyword>
<evidence type="ECO:0000313" key="4">
    <source>
        <dbReference type="Proteomes" id="UP000283530"/>
    </source>
</evidence>
<evidence type="ECO:0000256" key="2">
    <source>
        <dbReference type="ARBA" id="ARBA00022703"/>
    </source>
</evidence>
<protein>
    <submittedName>
        <fullName evidence="3">Apoptosis inhibitor 5-like protein API5 isoform X1</fullName>
    </submittedName>
</protein>
<dbReference type="GO" id="GO:0043067">
    <property type="term" value="P:regulation of programmed cell death"/>
    <property type="evidence" value="ECO:0007669"/>
    <property type="project" value="TreeGrafter"/>
</dbReference>
<dbReference type="PANTHER" id="PTHR12758">
    <property type="entry name" value="APOPTOSIS INHIBITOR 5-RELATED"/>
    <property type="match status" value="1"/>
</dbReference>
<dbReference type="PANTHER" id="PTHR12758:SF19">
    <property type="entry name" value="APOPTOSIS INHIBITOR 5"/>
    <property type="match status" value="1"/>
</dbReference>
<evidence type="ECO:0000256" key="1">
    <source>
        <dbReference type="ARBA" id="ARBA00009515"/>
    </source>
</evidence>
<gene>
    <name evidence="3" type="ORF">CKAN_02692200</name>
</gene>
<dbReference type="InterPro" id="IPR016024">
    <property type="entry name" value="ARM-type_fold"/>
</dbReference>
<proteinExistence type="inferred from homology"/>
<dbReference type="STRING" id="337451.A0A443Q395"/>
<dbReference type="SUPFAM" id="SSF48371">
    <property type="entry name" value="ARM repeat"/>
    <property type="match status" value="1"/>
</dbReference>
<dbReference type="Pfam" id="PF05918">
    <property type="entry name" value="API5"/>
    <property type="match status" value="1"/>
</dbReference>
<sequence>MAAALEDASDVENLYEYSERLNEAKDKSEHLGDYEGIIMAVKGSMKAKQLAAQLIPRFFKFFPSLSKKAFYAHLDLCGEEELGIRVQAIRGLPLLGKDTPEYVPKTVDVLGQLLYTAEENVERDAVHKALMSLLRQDVKASLTTLFHDVVTSEEHIREKVLNFIKDKVFPLKAELLKPQEQMERHVTDLVKKSLQDVTGAEFKMFMDFLKSLSIFGEKAPQERVQELIEIIEGQADLDAQFNVFPLKAELLKPQEQMERHVTDLVKKSLQDVTGAEFKMFMDFLKSLSIFGEKAPQERVQELIEIIEGQADLDAQFNVSDVDHIDRLMSCMHMAVPFFLRGASNNKFLNYLNKQILPVFDKIPEERKIDLLKSLAESSPYTTPHDSRQLLPSVVQLLKKCMPQRKAEDMNFTFVECLLYTFHHLAHKTPNATNSLCGYKIVTGQPSDRLGEDFSDNYKDFTQRLTNVEDLARSAMKKLTQGMVEHNKAMAAAKTEDAKADIKIKKQNTTTGLRTCNNILAMTQPLHSKTPSFIGDKKKINLSWKEAAKPPIASLAAAESGKRTASAANGSGAAAMANKKRRGEGAVQSQLVNRALEGLYRGGRSGARVRGWGGRGRGRVYR</sequence>
<reference evidence="3 4" key="1">
    <citation type="journal article" date="2019" name="Nat. Plants">
        <title>Stout camphor tree genome fills gaps in understanding of flowering plant genome evolution.</title>
        <authorList>
            <person name="Chaw S.M."/>
            <person name="Liu Y.C."/>
            <person name="Wu Y.W."/>
            <person name="Wang H.Y."/>
            <person name="Lin C.I."/>
            <person name="Wu C.S."/>
            <person name="Ke H.M."/>
            <person name="Chang L.Y."/>
            <person name="Hsu C.Y."/>
            <person name="Yang H.T."/>
            <person name="Sudianto E."/>
            <person name="Hsu M.H."/>
            <person name="Wu K.P."/>
            <person name="Wang L.N."/>
            <person name="Leebens-Mack J.H."/>
            <person name="Tsai I.J."/>
        </authorList>
    </citation>
    <scope>NUCLEOTIDE SEQUENCE [LARGE SCALE GENOMIC DNA]</scope>
    <source>
        <strain evidence="4">cv. Chaw 1501</strain>
        <tissue evidence="3">Young leaves</tissue>
    </source>
</reference>
<keyword evidence="2" id="KW-0053">Apoptosis</keyword>
<organism evidence="3 4">
    <name type="scientific">Cinnamomum micranthum f. kanehirae</name>
    <dbReference type="NCBI Taxonomy" id="337451"/>
    <lineage>
        <taxon>Eukaryota</taxon>
        <taxon>Viridiplantae</taxon>
        <taxon>Streptophyta</taxon>
        <taxon>Embryophyta</taxon>
        <taxon>Tracheophyta</taxon>
        <taxon>Spermatophyta</taxon>
        <taxon>Magnoliopsida</taxon>
        <taxon>Magnoliidae</taxon>
        <taxon>Laurales</taxon>
        <taxon>Lauraceae</taxon>
        <taxon>Cinnamomum</taxon>
    </lineage>
</organism>
<name>A0A443Q395_9MAGN</name>
<evidence type="ECO:0000313" key="3">
    <source>
        <dbReference type="EMBL" id="RWR97486.1"/>
    </source>
</evidence>
<accession>A0A443Q395</accession>
<dbReference type="OrthoDB" id="19224at2759"/>